<keyword evidence="1" id="KW-1133">Transmembrane helix</keyword>
<feature type="transmembrane region" description="Helical" evidence="1">
    <location>
        <begin position="200"/>
        <end position="218"/>
    </location>
</feature>
<evidence type="ECO:0000313" key="2">
    <source>
        <dbReference type="EMBL" id="SSZ39861.1"/>
    </source>
</evidence>
<keyword evidence="1" id="KW-0472">Membrane</keyword>
<feature type="transmembrane region" description="Helical" evidence="1">
    <location>
        <begin position="12"/>
        <end position="32"/>
    </location>
</feature>
<evidence type="ECO:0000313" key="3">
    <source>
        <dbReference type="Proteomes" id="UP000253846"/>
    </source>
</evidence>
<reference evidence="2 3" key="1">
    <citation type="submission" date="2018-06" db="EMBL/GenBank/DDBJ databases">
        <authorList>
            <consortium name="Pathogen Informatics"/>
            <person name="Doyle S."/>
        </authorList>
    </citation>
    <scope>NUCLEOTIDE SEQUENCE [LARGE SCALE GENOMIC DNA]</scope>
    <source>
        <strain evidence="2 3">NCTC12860</strain>
    </source>
</reference>
<accession>A0A336NGP7</accession>
<dbReference type="InterPro" id="IPR036259">
    <property type="entry name" value="MFS_trans_sf"/>
</dbReference>
<dbReference type="Gene3D" id="1.20.1250.20">
    <property type="entry name" value="MFS general substrate transporter like domains"/>
    <property type="match status" value="1"/>
</dbReference>
<protein>
    <submittedName>
        <fullName evidence="2">Major Facilitator Superfamily</fullName>
    </submittedName>
</protein>
<feature type="transmembrane region" description="Helical" evidence="1">
    <location>
        <begin position="109"/>
        <end position="134"/>
    </location>
</feature>
<feature type="transmembrane region" description="Helical" evidence="1">
    <location>
        <begin position="247"/>
        <end position="266"/>
    </location>
</feature>
<dbReference type="SUPFAM" id="SSF103473">
    <property type="entry name" value="MFS general substrate transporter"/>
    <property type="match status" value="1"/>
</dbReference>
<feature type="transmembrane region" description="Helical" evidence="1">
    <location>
        <begin position="77"/>
        <end position="97"/>
    </location>
</feature>
<keyword evidence="1" id="KW-0812">Transmembrane</keyword>
<dbReference type="Proteomes" id="UP000253846">
    <property type="component" value="Unassembled WGS sequence"/>
</dbReference>
<evidence type="ECO:0000256" key="1">
    <source>
        <dbReference type="SAM" id="Phobius"/>
    </source>
</evidence>
<gene>
    <name evidence="2" type="ORF">NCTC12860_01082</name>
</gene>
<dbReference type="RefSeq" id="WP_244596099.1">
    <property type="nucleotide sequence ID" value="NZ_CACVBG010000001.1"/>
</dbReference>
<sequence>MRIKASLRLVDLYKRRIIIYSLLLLIALFHYADSPFGFIAVSISIGYLSLITLSTLETYNTKLALGGYISAQKASRIMQTVVQIGAFLGAALSGYLLEATSPQGAAAEIGYNGLIVALCVFDIIISLIAGYIIFCDEYNATDTTALATDKKPVPTPQANELSYELKLLCVCIGLIGFHICAYNTLATILFQSVKNFGSEYYGLCSAVAGMGAFLAAFIKIPRFEFILPALMLSVADLIFSTTQSPYLAVVFCFFIGFSMNTMRINARKHTIEATKTEAQAELVGSYSGMLYTLSQSAGLCYPWSSYKLCPYGSSSSCLSSPPYRLNNLYLCSFPFIAAEQSMRKTILIVDPFSTGALYGPALQKLGYACYGVVSQPDLFSRYMLSYQGKGMAEAKLHNVDEIKTRFPIGAIESVVAGAEGGIYCADQLAAYYNCPGNNPSTTDWRRKKAAMQKRLCENGLSYIRSKILTKDNCAIDDFESHSGYVVKPNDSAGS</sequence>
<proteinExistence type="predicted"/>
<dbReference type="AlphaFoldDB" id="A0A336NGP7"/>
<name>A0A336NGP7_BARGR</name>
<organism evidence="2 3">
    <name type="scientific">Bartonella grahamii</name>
    <dbReference type="NCBI Taxonomy" id="33045"/>
    <lineage>
        <taxon>Bacteria</taxon>
        <taxon>Pseudomonadati</taxon>
        <taxon>Pseudomonadota</taxon>
        <taxon>Alphaproteobacteria</taxon>
        <taxon>Hyphomicrobiales</taxon>
        <taxon>Bartonellaceae</taxon>
        <taxon>Bartonella</taxon>
    </lineage>
</organism>
<dbReference type="EMBL" id="UFTD01000001">
    <property type="protein sequence ID" value="SSZ39861.1"/>
    <property type="molecule type" value="Genomic_DNA"/>
</dbReference>
<feature type="transmembrane region" description="Helical" evidence="1">
    <location>
        <begin position="167"/>
        <end position="188"/>
    </location>
</feature>